<accession>A0A835BUD1</accession>
<reference evidence="3" key="1">
    <citation type="submission" date="2020-07" db="EMBL/GenBank/DDBJ databases">
        <title>Genome sequence and genetic diversity analysis of an under-domesticated orphan crop, white fonio (Digitaria exilis).</title>
        <authorList>
            <person name="Bennetzen J.L."/>
            <person name="Chen S."/>
            <person name="Ma X."/>
            <person name="Wang X."/>
            <person name="Yssel A.E.J."/>
            <person name="Chaluvadi S.R."/>
            <person name="Johnson M."/>
            <person name="Gangashetty P."/>
            <person name="Hamidou F."/>
            <person name="Sanogo M.D."/>
            <person name="Zwaenepoel A."/>
            <person name="Wallace J."/>
            <person name="Van De Peer Y."/>
            <person name="Van Deynze A."/>
        </authorList>
    </citation>
    <scope>NUCLEOTIDE SEQUENCE</scope>
    <source>
        <tissue evidence="3">Leaves</tissue>
    </source>
</reference>
<sequence>MLSGKVVVYFLLIFTIIGVDTVIGGWFGPKCTEGDKRDVLSNCVLNLKKSNPAAPAPVRGLCCKVVREMKGTKDGMMKCIVKLLTADEKEQYDETRILNLKSQCSRRPSSASFDEVKITSC</sequence>
<dbReference type="OrthoDB" id="715127at2759"/>
<dbReference type="Pfam" id="PF14368">
    <property type="entry name" value="LTP_2"/>
    <property type="match status" value="1"/>
</dbReference>
<proteinExistence type="predicted"/>
<keyword evidence="1" id="KW-0472">Membrane</keyword>
<dbReference type="EMBL" id="JACEFO010001753">
    <property type="protein sequence ID" value="KAF8711383.1"/>
    <property type="molecule type" value="Genomic_DNA"/>
</dbReference>
<organism evidence="3 4">
    <name type="scientific">Digitaria exilis</name>
    <dbReference type="NCBI Taxonomy" id="1010633"/>
    <lineage>
        <taxon>Eukaryota</taxon>
        <taxon>Viridiplantae</taxon>
        <taxon>Streptophyta</taxon>
        <taxon>Embryophyta</taxon>
        <taxon>Tracheophyta</taxon>
        <taxon>Spermatophyta</taxon>
        <taxon>Magnoliopsida</taxon>
        <taxon>Liliopsida</taxon>
        <taxon>Poales</taxon>
        <taxon>Poaceae</taxon>
        <taxon>PACMAD clade</taxon>
        <taxon>Panicoideae</taxon>
        <taxon>Panicodae</taxon>
        <taxon>Paniceae</taxon>
        <taxon>Anthephorinae</taxon>
        <taxon>Digitaria</taxon>
    </lineage>
</organism>
<feature type="transmembrane region" description="Helical" evidence="1">
    <location>
        <begin position="6"/>
        <end position="27"/>
    </location>
</feature>
<protein>
    <recommendedName>
        <fullName evidence="2">Bifunctional inhibitor/plant lipid transfer protein/seed storage helical domain-containing protein</fullName>
    </recommendedName>
</protein>
<evidence type="ECO:0000313" key="4">
    <source>
        <dbReference type="Proteomes" id="UP000636709"/>
    </source>
</evidence>
<evidence type="ECO:0000259" key="2">
    <source>
        <dbReference type="Pfam" id="PF14368"/>
    </source>
</evidence>
<evidence type="ECO:0000313" key="3">
    <source>
        <dbReference type="EMBL" id="KAF8711383.1"/>
    </source>
</evidence>
<gene>
    <name evidence="3" type="ORF">HU200_029414</name>
</gene>
<keyword evidence="1" id="KW-0812">Transmembrane</keyword>
<dbReference type="AlphaFoldDB" id="A0A835BUD1"/>
<name>A0A835BUD1_9POAL</name>
<dbReference type="InterPro" id="IPR016140">
    <property type="entry name" value="Bifunc_inhib/LTP/seed_store"/>
</dbReference>
<feature type="domain" description="Bifunctional inhibitor/plant lipid transfer protein/seed storage helical" evidence="2">
    <location>
        <begin position="28"/>
        <end position="109"/>
    </location>
</feature>
<dbReference type="Proteomes" id="UP000636709">
    <property type="component" value="Unassembled WGS sequence"/>
</dbReference>
<comment type="caution">
    <text evidence="3">The sequence shown here is derived from an EMBL/GenBank/DDBJ whole genome shotgun (WGS) entry which is preliminary data.</text>
</comment>
<keyword evidence="4" id="KW-1185">Reference proteome</keyword>
<evidence type="ECO:0000256" key="1">
    <source>
        <dbReference type="SAM" id="Phobius"/>
    </source>
</evidence>
<keyword evidence="1" id="KW-1133">Transmembrane helix</keyword>